<comment type="catalytic activity">
    <reaction evidence="8">
        <text>2,3-bis-O-(phytanyl)-sn-glycerol 1-phosphate + 8 A = 2,3-bis-O-(geranylgeranyl)-sn-glycerol 1-phosphate + 8 AH2</text>
        <dbReference type="Rhea" id="RHEA:64368"/>
        <dbReference type="ChEBI" id="CHEBI:13193"/>
        <dbReference type="ChEBI" id="CHEBI:17499"/>
        <dbReference type="ChEBI" id="CHEBI:58837"/>
        <dbReference type="ChEBI" id="CHEBI:73125"/>
    </reaction>
</comment>
<feature type="binding site" evidence="8">
    <location>
        <position position="270"/>
    </location>
    <ligand>
        <name>FAD</name>
        <dbReference type="ChEBI" id="CHEBI:57692"/>
    </ligand>
</feature>
<dbReference type="InterPro" id="IPR023590">
    <property type="entry name" value="DGGGPL_reductase"/>
</dbReference>
<evidence type="ECO:0000313" key="13">
    <source>
        <dbReference type="Proteomes" id="UP000062768"/>
    </source>
</evidence>
<evidence type="ECO:0000313" key="12">
    <source>
        <dbReference type="Proteomes" id="UP000029661"/>
    </source>
</evidence>
<dbReference type="GO" id="GO:0045550">
    <property type="term" value="F:geranylgeranyl reductase activity"/>
    <property type="evidence" value="ECO:0007669"/>
    <property type="project" value="InterPro"/>
</dbReference>
<reference evidence="11" key="2">
    <citation type="submission" date="2014-09" db="EMBL/GenBank/DDBJ databases">
        <authorList>
            <person name="Bishop-Lilly K.A."/>
            <person name="Broomall S.M."/>
            <person name="Chain P.S."/>
            <person name="Chertkov O."/>
            <person name="Coyne S.R."/>
            <person name="Daligault H.E."/>
            <person name="Davenport K.W."/>
            <person name="Erkkila T."/>
            <person name="Frey K.G."/>
            <person name="Gibbons H.S."/>
            <person name="Gu W."/>
            <person name="Jaissle J."/>
            <person name="Johnson S.L."/>
            <person name="Koroleva G.I."/>
            <person name="Ladner J.T."/>
            <person name="Lo C.-C."/>
            <person name="Minogue T.D."/>
            <person name="Munk C."/>
            <person name="Palacios G.F."/>
            <person name="Redden C.L."/>
            <person name="Rosenzweig C.N."/>
            <person name="Scholz M.B."/>
            <person name="Teshima H."/>
            <person name="Xu Y."/>
        </authorList>
    </citation>
    <scope>NUCLEOTIDE SEQUENCE</scope>
    <source>
        <strain evidence="11">Mb9</strain>
    </source>
</reference>
<comment type="catalytic activity">
    <reaction evidence="8">
        <text>a 2,3-bis-O-phytanyl-sn-glycerol 1-phospholipid + 8 A = a 2,3-bis-O-(geranylgeranyl)-sn-glycerol 1-phospholipid + 8 AH2</text>
        <dbReference type="Rhea" id="RHEA:64376"/>
        <dbReference type="ChEBI" id="CHEBI:13193"/>
        <dbReference type="ChEBI" id="CHEBI:17499"/>
        <dbReference type="ChEBI" id="CHEBI:138139"/>
        <dbReference type="ChEBI" id="CHEBI:138140"/>
    </reaction>
</comment>
<comment type="caution">
    <text evidence="8">Lacks conserved residue(s) required for the propagation of feature annotation.</text>
</comment>
<dbReference type="Pfam" id="PF12831">
    <property type="entry name" value="FAD_oxidored"/>
    <property type="match status" value="1"/>
</dbReference>
<dbReference type="PRINTS" id="PR00420">
    <property type="entry name" value="RNGMNOXGNASE"/>
</dbReference>
<evidence type="ECO:0000313" key="11">
    <source>
        <dbReference type="EMBL" id="CEL25472.1"/>
    </source>
</evidence>
<comment type="function">
    <text evidence="8">Is involved in the reduction of 2,3-digeranylgeranylglycerophospholipids (unsaturated archaeols) into 2,3-diphytanylglycerophospholipids (saturated archaeols) in the biosynthesis of archaeal membrane lipids. Catalyzes the formation of archaetidic acid (2,3-di-O-phytanyl-sn-glyceryl phosphate) from 2,3-di-O-geranylgeranylglyceryl phosphate (DGGGP) via the hydrogenation of each double bond of the isoprenoid chains. Is also probably able to reduce double bonds of geranyl groups in CDP-2,3-bis-O-(geranylgeranyl)-sn-glycerol and archaetidylserine, thus acting at various stages in the biosynthesis of archaeal membrane lipids.</text>
</comment>
<comment type="pathway">
    <text evidence="8">Membrane lipid metabolism; glycerophospholipid metabolism.</text>
</comment>
<dbReference type="NCBIfam" id="TIGR02032">
    <property type="entry name" value="GG-red-SF"/>
    <property type="match status" value="1"/>
</dbReference>
<dbReference type="GeneID" id="26740079"/>
<feature type="binding site" evidence="8">
    <location>
        <position position="32"/>
    </location>
    <ligand>
        <name>FAD</name>
        <dbReference type="ChEBI" id="CHEBI:57692"/>
    </ligand>
</feature>
<gene>
    <name evidence="10" type="ORF">BRM9_0792</name>
    <name evidence="11" type="ORF">MB9_1844</name>
</gene>
<keyword evidence="1 8" id="KW-0444">Lipid biosynthesis</keyword>
<keyword evidence="2 8" id="KW-0285">Flavoprotein</keyword>
<comment type="similarity">
    <text evidence="8">Belongs to the geranylgeranyl reductase family. DGGGPL reductase subfamily.</text>
</comment>
<dbReference type="GO" id="GO:0016628">
    <property type="term" value="F:oxidoreductase activity, acting on the CH-CH group of donors, NAD or NADP as acceptor"/>
    <property type="evidence" value="ECO:0007669"/>
    <property type="project" value="InterPro"/>
</dbReference>
<dbReference type="PATRIC" id="fig|2162.10.peg.1916"/>
<dbReference type="GO" id="GO:0016020">
    <property type="term" value="C:membrane"/>
    <property type="evidence" value="ECO:0007669"/>
    <property type="project" value="GOC"/>
</dbReference>
<keyword evidence="5 8" id="KW-0443">Lipid metabolism</keyword>
<feature type="binding site" evidence="8">
    <location>
        <position position="283"/>
    </location>
    <ligand>
        <name>FAD</name>
        <dbReference type="ChEBI" id="CHEBI:57692"/>
    </ligand>
</feature>
<dbReference type="SUPFAM" id="SSF51905">
    <property type="entry name" value="FAD/NAD(P)-binding domain"/>
    <property type="match status" value="1"/>
</dbReference>
<comment type="cofactor">
    <cofactor evidence="8">
        <name>FAD</name>
        <dbReference type="ChEBI" id="CHEBI:57692"/>
    </cofactor>
    <text evidence="8">Binds 1 FAD per subunit.</text>
</comment>
<evidence type="ECO:0000256" key="6">
    <source>
        <dbReference type="ARBA" id="ARBA00023209"/>
    </source>
</evidence>
<dbReference type="GO" id="GO:0050660">
    <property type="term" value="F:flavin adenine dinucleotide binding"/>
    <property type="evidence" value="ECO:0007669"/>
    <property type="project" value="UniProtKB-UniRule"/>
</dbReference>
<dbReference type="PANTHER" id="PTHR42685:SF18">
    <property type="entry name" value="DIGERANYLGERANYLGLYCEROPHOSPHOLIPID REDUCTASE"/>
    <property type="match status" value="1"/>
</dbReference>
<dbReference type="Pfam" id="PF22578">
    <property type="entry name" value="GGR_cat"/>
    <property type="match status" value="1"/>
</dbReference>
<comment type="catalytic activity">
    <reaction evidence="8">
        <text>CDP-2,3-bis-O-(geranylgeranyl)-sn-glycerol + 8 AH2 = CDP-2,3-bis-O-(phytanyl)-sn-glycerol + 8 A</text>
        <dbReference type="Rhea" id="RHEA:84207"/>
        <dbReference type="ChEBI" id="CHEBI:13193"/>
        <dbReference type="ChEBI" id="CHEBI:17499"/>
        <dbReference type="ChEBI" id="CHEBI:58838"/>
        <dbReference type="ChEBI" id="CHEBI:74004"/>
    </reaction>
</comment>
<keyword evidence="3 8" id="KW-0274">FAD</keyword>
<sequence>MKYDVVVVGARIGGSTASLFASKKGLDVLMIEKNQEIGTPVQCAEATSSSTFQTLEMEPSPKYVCSEIKGADVYAPDGTHGHLEGGYAEGFILERKIFDKHLAIESAKVGTDIMVKTRVKDLIRRDGKVCGLVATHMGHTLEIEADVVIAADGIESQVARKAGLKTQQTPSTLCSCAQYEMVGVDYDPHYLQFYFGREIAPGGYVWVFPKGDGVANVGVGVRSDTKTAYSFLRKFTANMDATPVELNIGGVPVQGPVDKTYTDGLMVVGDAAGQVEPFTGGGIHVTAHCARIAGEVAVEAIEKDDTSRGFLKNYQKLWKKEVGKDLKESLKYRKIMDQLSDEEMNILAKFLKDQDLESISKMSMLGFVREYPQFLKLLKEIL</sequence>
<dbReference type="OrthoDB" id="6062at2157"/>
<dbReference type="HAMAP" id="MF_01287">
    <property type="entry name" value="DGGGPL_reductase"/>
    <property type="match status" value="1"/>
</dbReference>
<keyword evidence="6 8" id="KW-0594">Phospholipid biosynthesis</keyword>
<feature type="binding site" evidence="8">
    <location>
        <position position="282"/>
    </location>
    <ligand>
        <name>FAD</name>
        <dbReference type="ChEBI" id="CHEBI:57692"/>
    </ligand>
</feature>
<feature type="domain" description="Digeranylgeranylglycerophospholipid reductase catalytic" evidence="9">
    <location>
        <begin position="174"/>
        <end position="239"/>
    </location>
</feature>
<evidence type="ECO:0000256" key="5">
    <source>
        <dbReference type="ARBA" id="ARBA00023098"/>
    </source>
</evidence>
<dbReference type="UniPathway" id="UPA00940"/>
<accession>A0A089ZFA2</accession>
<dbReference type="STRING" id="2162.BRM9_0792"/>
<evidence type="ECO:0000256" key="7">
    <source>
        <dbReference type="ARBA" id="ARBA00023264"/>
    </source>
</evidence>
<feature type="binding site" evidence="8">
    <location>
        <position position="95"/>
    </location>
    <ligand>
        <name>FAD</name>
        <dbReference type="ChEBI" id="CHEBI:57692"/>
    </ligand>
</feature>
<dbReference type="Gene3D" id="3.50.50.60">
    <property type="entry name" value="FAD/NAD(P)-binding domain"/>
    <property type="match status" value="1"/>
</dbReference>
<comment type="miscellaneous">
    <text evidence="8">Reduction reaction proceeds via syn addition of hydrogen for double bonds.</text>
</comment>
<evidence type="ECO:0000256" key="2">
    <source>
        <dbReference type="ARBA" id="ARBA00022630"/>
    </source>
</evidence>
<feature type="binding site" evidence="8">
    <location>
        <position position="46"/>
    </location>
    <ligand>
        <name>FAD</name>
        <dbReference type="ChEBI" id="CHEBI:57692"/>
    </ligand>
</feature>
<dbReference type="KEGG" id="mfc:BRM9_0792"/>
<evidence type="ECO:0000259" key="9">
    <source>
        <dbReference type="Pfam" id="PF22578"/>
    </source>
</evidence>
<organism evidence="10 12">
    <name type="scientific">Methanobacterium formicicum</name>
    <dbReference type="NCBI Taxonomy" id="2162"/>
    <lineage>
        <taxon>Archaea</taxon>
        <taxon>Methanobacteriati</taxon>
        <taxon>Methanobacteriota</taxon>
        <taxon>Methanomada group</taxon>
        <taxon>Methanobacteria</taxon>
        <taxon>Methanobacteriales</taxon>
        <taxon>Methanobacteriaceae</taxon>
        <taxon>Methanobacterium</taxon>
    </lineage>
</organism>
<dbReference type="InterPro" id="IPR050407">
    <property type="entry name" value="Geranylgeranyl_reductase"/>
</dbReference>
<dbReference type="Gene3D" id="3.30.9.10">
    <property type="entry name" value="D-Amino Acid Oxidase, subunit A, domain 2"/>
    <property type="match status" value="1"/>
</dbReference>
<dbReference type="PANTHER" id="PTHR42685">
    <property type="entry name" value="GERANYLGERANYL DIPHOSPHATE REDUCTASE"/>
    <property type="match status" value="1"/>
</dbReference>
<dbReference type="Proteomes" id="UP000062768">
    <property type="component" value="Chromosome I"/>
</dbReference>
<protein>
    <recommendedName>
        <fullName evidence="8">Digeranylgeranylglycerophospholipid reductase</fullName>
        <shortName evidence="8">DGGGPL reductase</shortName>
        <ecNumber evidence="8">1.3.-.-</ecNumber>
    </recommendedName>
    <alternativeName>
        <fullName evidence="8">2,3-bis-O-geranylgeranylglyceryl phosphate reductase</fullName>
    </alternativeName>
    <alternativeName>
        <fullName evidence="8">Geranylgeranyl reductase</fullName>
        <shortName evidence="8">GGR</shortName>
    </alternativeName>
</protein>
<evidence type="ECO:0000256" key="4">
    <source>
        <dbReference type="ARBA" id="ARBA00023002"/>
    </source>
</evidence>
<dbReference type="EMBL" id="CP006933">
    <property type="protein sequence ID" value="AIS31610.1"/>
    <property type="molecule type" value="Genomic_DNA"/>
</dbReference>
<proteinExistence type="inferred from homology"/>
<name>A0A089ZFA2_METFO</name>
<dbReference type="InterPro" id="IPR011777">
    <property type="entry name" value="Geranylgeranyl_Rdtase_fam"/>
</dbReference>
<comment type="catalytic activity">
    <reaction evidence="8">
        <text>archaetidylserine + 8 AH2 = 2,3-bis-O-phytanyl-sn-glycero-3-phospho-L-serine + 8 A</text>
        <dbReference type="Rhea" id="RHEA:84215"/>
        <dbReference type="ChEBI" id="CHEBI:13193"/>
        <dbReference type="ChEBI" id="CHEBI:17499"/>
        <dbReference type="ChEBI" id="CHEBI:71517"/>
        <dbReference type="ChEBI" id="CHEBI:74853"/>
    </reaction>
</comment>
<reference evidence="10" key="1">
    <citation type="submission" date="2013-12" db="EMBL/GenBank/DDBJ databases">
        <title>The complete genome sequence of Methanobacterium sp. BRM9.</title>
        <authorList>
            <consortium name="Pastoral Greenhouse Gas Research Consortium"/>
            <person name="Kelly W.J."/>
            <person name="Leahy S.C."/>
            <person name="Perry R."/>
            <person name="Li D."/>
            <person name="Altermann E."/>
            <person name="Lambie S.C."/>
            <person name="Attwood G.T."/>
        </authorList>
    </citation>
    <scope>NUCLEOTIDE SEQUENCE [LARGE SCALE GENOMIC DNA]</scope>
    <source>
        <strain evidence="10">BRM9</strain>
    </source>
</reference>
<feature type="binding site" evidence="8">
    <location>
        <position position="44"/>
    </location>
    <ligand>
        <name>FAD</name>
        <dbReference type="ChEBI" id="CHEBI:57692"/>
    </ligand>
</feature>
<feature type="binding site" evidence="8">
    <location>
        <position position="43"/>
    </location>
    <ligand>
        <name>FAD</name>
        <dbReference type="ChEBI" id="CHEBI:57692"/>
    </ligand>
</feature>
<evidence type="ECO:0000313" key="10">
    <source>
        <dbReference type="EMBL" id="AIS31610.1"/>
    </source>
</evidence>
<dbReference type="EC" id="1.3.-.-" evidence="8"/>
<feature type="binding site" evidence="8">
    <location>
        <position position="13"/>
    </location>
    <ligand>
        <name>FAD</name>
        <dbReference type="ChEBI" id="CHEBI:57692"/>
    </ligand>
</feature>
<evidence type="ECO:0000256" key="8">
    <source>
        <dbReference type="HAMAP-Rule" id="MF_01287"/>
    </source>
</evidence>
<dbReference type="RefSeq" id="WP_048084890.1">
    <property type="nucleotide sequence ID" value="NZ_CP006933.1"/>
</dbReference>
<dbReference type="InterPro" id="IPR036188">
    <property type="entry name" value="FAD/NAD-bd_sf"/>
</dbReference>
<evidence type="ECO:0000256" key="3">
    <source>
        <dbReference type="ARBA" id="ARBA00022827"/>
    </source>
</evidence>
<dbReference type="Proteomes" id="UP000029661">
    <property type="component" value="Chromosome"/>
</dbReference>
<evidence type="ECO:0000256" key="1">
    <source>
        <dbReference type="ARBA" id="ARBA00022516"/>
    </source>
</evidence>
<dbReference type="AlphaFoldDB" id="A0A089ZFA2"/>
<dbReference type="GO" id="GO:0046467">
    <property type="term" value="P:membrane lipid biosynthetic process"/>
    <property type="evidence" value="ECO:0007669"/>
    <property type="project" value="InterPro"/>
</dbReference>
<dbReference type="GO" id="GO:0046474">
    <property type="term" value="P:glycerophospholipid biosynthetic process"/>
    <property type="evidence" value="ECO:0007669"/>
    <property type="project" value="UniProtKB-UniRule"/>
</dbReference>
<keyword evidence="13" id="KW-1185">Reference proteome</keyword>
<dbReference type="InterPro" id="IPR054715">
    <property type="entry name" value="GGR_cat"/>
</dbReference>
<feature type="binding site" evidence="8">
    <location>
        <position position="119"/>
    </location>
    <ligand>
        <name>FAD</name>
        <dbReference type="ChEBI" id="CHEBI:57692"/>
    </ligand>
</feature>
<keyword evidence="7 8" id="KW-1208">Phospholipid metabolism</keyword>
<dbReference type="EMBL" id="LN734822">
    <property type="protein sequence ID" value="CEL25472.1"/>
    <property type="molecule type" value="Genomic_DNA"/>
</dbReference>
<keyword evidence="4 8" id="KW-0560">Oxidoreductase</keyword>